<dbReference type="InterPro" id="IPR003661">
    <property type="entry name" value="HisK_dim/P_dom"/>
</dbReference>
<evidence type="ECO:0000256" key="2">
    <source>
        <dbReference type="ARBA" id="ARBA00012438"/>
    </source>
</evidence>
<dbReference type="SMART" id="SM00387">
    <property type="entry name" value="HATPase_c"/>
    <property type="match status" value="1"/>
</dbReference>
<accession>A0ABY5ZN94</accession>
<dbReference type="SUPFAM" id="SSF47384">
    <property type="entry name" value="Homodimeric domain of signal transducing histidine kinase"/>
    <property type="match status" value="1"/>
</dbReference>
<keyword evidence="7" id="KW-1185">Reference proteome</keyword>
<evidence type="ECO:0000313" key="6">
    <source>
        <dbReference type="EMBL" id="UWZ80553.1"/>
    </source>
</evidence>
<dbReference type="Gene3D" id="3.30.565.10">
    <property type="entry name" value="Histidine kinase-like ATPase, C-terminal domain"/>
    <property type="match status" value="1"/>
</dbReference>
<evidence type="ECO:0000256" key="1">
    <source>
        <dbReference type="ARBA" id="ARBA00000085"/>
    </source>
</evidence>
<dbReference type="GO" id="GO:0005524">
    <property type="term" value="F:ATP binding"/>
    <property type="evidence" value="ECO:0007669"/>
    <property type="project" value="UniProtKB-KW"/>
</dbReference>
<dbReference type="InterPro" id="IPR003594">
    <property type="entry name" value="HATPase_dom"/>
</dbReference>
<reference evidence="6" key="1">
    <citation type="journal article" date="2022" name="Environ. Microbiol.">
        <title>Geoalkalibacter halelectricus SAP #1 sp. nov. possessing extracellular electron transfer and mineral#reducing capabilities from a haloalkaline environment.</title>
        <authorList>
            <person name="Yadav S."/>
            <person name="Singh R."/>
            <person name="Sundharam S.S."/>
            <person name="Chaudhary S."/>
            <person name="Krishnamurthi S."/>
            <person name="Patil S.A."/>
        </authorList>
    </citation>
    <scope>NUCLEOTIDE SEQUENCE</scope>
    <source>
        <strain evidence="6">SAP-1</strain>
    </source>
</reference>
<keyword evidence="3" id="KW-0597">Phosphoprotein</keyword>
<dbReference type="RefSeq" id="WP_260748909.1">
    <property type="nucleotide sequence ID" value="NZ_CP092109.1"/>
</dbReference>
<feature type="coiled-coil region" evidence="4">
    <location>
        <begin position="281"/>
        <end position="311"/>
    </location>
</feature>
<evidence type="ECO:0000259" key="5">
    <source>
        <dbReference type="PROSITE" id="PS50109"/>
    </source>
</evidence>
<dbReference type="Gene3D" id="3.30.450.40">
    <property type="match status" value="2"/>
</dbReference>
<dbReference type="EC" id="2.7.13.3" evidence="2"/>
<dbReference type="PROSITE" id="PS50109">
    <property type="entry name" value="HIS_KIN"/>
    <property type="match status" value="1"/>
</dbReference>
<dbReference type="PANTHER" id="PTHR45569">
    <property type="entry name" value="SENSOR PROTEIN KDPD"/>
    <property type="match status" value="1"/>
</dbReference>
<dbReference type="InterPro" id="IPR005467">
    <property type="entry name" value="His_kinase_dom"/>
</dbReference>
<keyword evidence="6" id="KW-0547">Nucleotide-binding</keyword>
<evidence type="ECO:0000313" key="7">
    <source>
        <dbReference type="Proteomes" id="UP001060414"/>
    </source>
</evidence>
<dbReference type="Pfam" id="PF02518">
    <property type="entry name" value="HATPase_c"/>
    <property type="match status" value="1"/>
</dbReference>
<evidence type="ECO:0000256" key="3">
    <source>
        <dbReference type="ARBA" id="ARBA00022553"/>
    </source>
</evidence>
<dbReference type="PANTHER" id="PTHR45569:SF1">
    <property type="entry name" value="SENSOR PROTEIN KDPD"/>
    <property type="match status" value="1"/>
</dbReference>
<comment type="catalytic activity">
    <reaction evidence="1">
        <text>ATP + protein L-histidine = ADP + protein N-phospho-L-histidine.</text>
        <dbReference type="EC" id="2.7.13.3"/>
    </reaction>
</comment>
<dbReference type="InterPro" id="IPR052023">
    <property type="entry name" value="Histidine_kinase_KdpD"/>
</dbReference>
<dbReference type="Proteomes" id="UP001060414">
    <property type="component" value="Chromosome"/>
</dbReference>
<keyword evidence="4" id="KW-0175">Coiled coil</keyword>
<name>A0ABY5ZN94_9BACT</name>
<gene>
    <name evidence="6" type="ORF">L9S41_03920</name>
</gene>
<dbReference type="InterPro" id="IPR036890">
    <property type="entry name" value="HATPase_C_sf"/>
</dbReference>
<dbReference type="EMBL" id="CP092109">
    <property type="protein sequence ID" value="UWZ80553.1"/>
    <property type="molecule type" value="Genomic_DNA"/>
</dbReference>
<dbReference type="Pfam" id="PF01590">
    <property type="entry name" value="GAF"/>
    <property type="match status" value="1"/>
</dbReference>
<dbReference type="CDD" id="cd00082">
    <property type="entry name" value="HisKA"/>
    <property type="match status" value="1"/>
</dbReference>
<dbReference type="InterPro" id="IPR003018">
    <property type="entry name" value="GAF"/>
</dbReference>
<keyword evidence="6" id="KW-0067">ATP-binding</keyword>
<feature type="domain" description="Histidine kinase" evidence="5">
    <location>
        <begin position="320"/>
        <end position="526"/>
    </location>
</feature>
<dbReference type="PRINTS" id="PR00344">
    <property type="entry name" value="BCTRLSENSOR"/>
</dbReference>
<proteinExistence type="predicted"/>
<protein>
    <recommendedName>
        <fullName evidence="2">histidine kinase</fullName>
        <ecNumber evidence="2">2.7.13.3</ecNumber>
    </recommendedName>
</protein>
<dbReference type="InterPro" id="IPR029016">
    <property type="entry name" value="GAF-like_dom_sf"/>
</dbReference>
<dbReference type="Gene3D" id="1.10.287.130">
    <property type="match status" value="1"/>
</dbReference>
<dbReference type="CDD" id="cd00075">
    <property type="entry name" value="HATPase"/>
    <property type="match status" value="1"/>
</dbReference>
<dbReference type="InterPro" id="IPR004358">
    <property type="entry name" value="Sig_transdc_His_kin-like_C"/>
</dbReference>
<dbReference type="InterPro" id="IPR036097">
    <property type="entry name" value="HisK_dim/P_sf"/>
</dbReference>
<dbReference type="SMART" id="SM00065">
    <property type="entry name" value="GAF"/>
    <property type="match status" value="1"/>
</dbReference>
<evidence type="ECO:0000256" key="4">
    <source>
        <dbReference type="SAM" id="Coils"/>
    </source>
</evidence>
<dbReference type="Pfam" id="PF00512">
    <property type="entry name" value="HisKA"/>
    <property type="match status" value="1"/>
</dbReference>
<dbReference type="SUPFAM" id="SSF55781">
    <property type="entry name" value="GAF domain-like"/>
    <property type="match status" value="1"/>
</dbReference>
<dbReference type="SMART" id="SM00388">
    <property type="entry name" value="HisKA"/>
    <property type="match status" value="1"/>
</dbReference>
<dbReference type="SUPFAM" id="SSF55874">
    <property type="entry name" value="ATPase domain of HSP90 chaperone/DNA topoisomerase II/histidine kinase"/>
    <property type="match status" value="1"/>
</dbReference>
<organism evidence="6 7">
    <name type="scientific">Geoalkalibacter halelectricus</name>
    <dbReference type="NCBI Taxonomy" id="2847045"/>
    <lineage>
        <taxon>Bacteria</taxon>
        <taxon>Pseudomonadati</taxon>
        <taxon>Thermodesulfobacteriota</taxon>
        <taxon>Desulfuromonadia</taxon>
        <taxon>Desulfuromonadales</taxon>
        <taxon>Geoalkalibacteraceae</taxon>
        <taxon>Geoalkalibacter</taxon>
    </lineage>
</organism>
<sequence length="526" mass="59800">MESIEGCPNLADGDEELLFNKKKRLMERCFECPRFYEDLLQLRHQGELSAELLGVALESLRDLRLQRQELRGELEVRNREFEFLHEVTSTIQSSLNLDEIIAWALTAITAGQGFGFNRAILLLVDAPRQNLNGYVAVGPRRLEDAQRIWHEIEEKHYSLQEMAQRFFTEKMPAEKEKFRDLLDLLSLPLAKNNHLFIDTLNNSASRHIHNLWQEPQIDRHQVEALEVSEIVLVPLKSHKRRVGLLLADNIVNRRPISRHDLRLLETFARPLAFAIERGALHEQLQKELGKVRDAHQRLQQQQEEMVRMEKMALVGKIVSHFSHSIRNPLMIIGGFARSLSRQIPEGDERRRYIESIVRETRKLEDVLQEALNYSEALHPTFDLWDINQLLTTVYGGLLEDMDLGGVAAHFDLSVGLPLARIDFKQMSYCLRSLFNNALEAMPQGGKLTISTRASDTHLMIEIRDSGPGIAPEILDQVESPFATNNGKTTGLGLSLCSRILRGHGGTFSLANSEQGGAVVTLSLPLQ</sequence>